<accession>D5GCD4</accession>
<protein>
    <submittedName>
        <fullName evidence="1">(Perigord truffle) hypothetical protein</fullName>
    </submittedName>
</protein>
<dbReference type="Proteomes" id="UP000006911">
    <property type="component" value="Unassembled WGS sequence"/>
</dbReference>
<proteinExistence type="predicted"/>
<evidence type="ECO:0000313" key="1">
    <source>
        <dbReference type="EMBL" id="CAZ82177.1"/>
    </source>
</evidence>
<reference evidence="1 2" key="1">
    <citation type="journal article" date="2010" name="Nature">
        <title>Perigord black truffle genome uncovers evolutionary origins and mechanisms of symbiosis.</title>
        <authorList>
            <person name="Martin F."/>
            <person name="Kohler A."/>
            <person name="Murat C."/>
            <person name="Balestrini R."/>
            <person name="Coutinho P.M."/>
            <person name="Jaillon O."/>
            <person name="Montanini B."/>
            <person name="Morin E."/>
            <person name="Noel B."/>
            <person name="Percudani R."/>
            <person name="Porcel B."/>
            <person name="Rubini A."/>
            <person name="Amicucci A."/>
            <person name="Amselem J."/>
            <person name="Anthouard V."/>
            <person name="Arcioni S."/>
            <person name="Artiguenave F."/>
            <person name="Aury J.M."/>
            <person name="Ballario P."/>
            <person name="Bolchi A."/>
            <person name="Brenna A."/>
            <person name="Brun A."/>
            <person name="Buee M."/>
            <person name="Cantarel B."/>
            <person name="Chevalier G."/>
            <person name="Couloux A."/>
            <person name="Da Silva C."/>
            <person name="Denoeud F."/>
            <person name="Duplessis S."/>
            <person name="Ghignone S."/>
            <person name="Hilselberger B."/>
            <person name="Iotti M."/>
            <person name="Marcais B."/>
            <person name="Mello A."/>
            <person name="Miranda M."/>
            <person name="Pacioni G."/>
            <person name="Quesneville H."/>
            <person name="Riccioni C."/>
            <person name="Ruotolo R."/>
            <person name="Splivallo R."/>
            <person name="Stocchi V."/>
            <person name="Tisserant E."/>
            <person name="Viscomi A.R."/>
            <person name="Zambonelli A."/>
            <person name="Zampieri E."/>
            <person name="Henrissat B."/>
            <person name="Lebrun M.H."/>
            <person name="Paolocci F."/>
            <person name="Bonfante P."/>
            <person name="Ottonello S."/>
            <person name="Wincker P."/>
        </authorList>
    </citation>
    <scope>NUCLEOTIDE SEQUENCE [LARGE SCALE GENOMIC DNA]</scope>
    <source>
        <strain evidence="1 2">Mel28</strain>
    </source>
</reference>
<dbReference type="EMBL" id="FN430109">
    <property type="protein sequence ID" value="CAZ82177.1"/>
    <property type="molecule type" value="Genomic_DNA"/>
</dbReference>
<dbReference type="KEGG" id="tml:GSTUM_00005830001"/>
<sequence>MDLWGSGNGSSSDSSYCAPGSLIRLRKIFSLFLLSWV</sequence>
<dbReference type="AlphaFoldDB" id="D5GCD4"/>
<organism evidence="1 2">
    <name type="scientific">Tuber melanosporum (strain Mel28)</name>
    <name type="common">Perigord black truffle</name>
    <dbReference type="NCBI Taxonomy" id="656061"/>
    <lineage>
        <taxon>Eukaryota</taxon>
        <taxon>Fungi</taxon>
        <taxon>Dikarya</taxon>
        <taxon>Ascomycota</taxon>
        <taxon>Pezizomycotina</taxon>
        <taxon>Pezizomycetes</taxon>
        <taxon>Pezizales</taxon>
        <taxon>Tuberaceae</taxon>
        <taxon>Tuber</taxon>
    </lineage>
</organism>
<dbReference type="HOGENOM" id="CLU_3351398_0_0_1"/>
<name>D5GCD4_TUBMM</name>
<evidence type="ECO:0000313" key="2">
    <source>
        <dbReference type="Proteomes" id="UP000006911"/>
    </source>
</evidence>
<gene>
    <name evidence="1" type="ORF">GSTUM_00005830001</name>
</gene>
<dbReference type="InParanoid" id="D5GCD4"/>
<dbReference type="RefSeq" id="XP_002837986.1">
    <property type="nucleotide sequence ID" value="XM_002837940.1"/>
</dbReference>
<keyword evidence="2" id="KW-1185">Reference proteome</keyword>
<dbReference type="GeneID" id="9184854"/>